<organism evidence="3 4">
    <name type="scientific">Camelliibacillus cellulosilyticus</name>
    <dbReference type="NCBI Taxonomy" id="2174486"/>
    <lineage>
        <taxon>Bacteria</taxon>
        <taxon>Bacillati</taxon>
        <taxon>Bacillota</taxon>
        <taxon>Bacilli</taxon>
        <taxon>Bacillales</taxon>
        <taxon>Sporolactobacillaceae</taxon>
        <taxon>Camelliibacillus</taxon>
    </lineage>
</organism>
<dbReference type="InterPro" id="IPR013830">
    <property type="entry name" value="SGNH_hydro"/>
</dbReference>
<dbReference type="RefSeq" id="WP_376844539.1">
    <property type="nucleotide sequence ID" value="NZ_JBHSFW010000001.1"/>
</dbReference>
<dbReference type="PANTHER" id="PTHR30383:SF27">
    <property type="entry name" value="SPORE GERMINATION LIPASE LIPC"/>
    <property type="match status" value="1"/>
</dbReference>
<keyword evidence="1" id="KW-0812">Transmembrane</keyword>
<evidence type="ECO:0000259" key="2">
    <source>
        <dbReference type="Pfam" id="PF13472"/>
    </source>
</evidence>
<dbReference type="Gene3D" id="3.40.50.1110">
    <property type="entry name" value="SGNH hydrolase"/>
    <property type="match status" value="1"/>
</dbReference>
<gene>
    <name evidence="3" type="ORF">ACFO4N_01995</name>
</gene>
<reference evidence="4" key="1">
    <citation type="journal article" date="2019" name="Int. J. Syst. Evol. Microbiol.">
        <title>The Global Catalogue of Microorganisms (GCM) 10K type strain sequencing project: providing services to taxonomists for standard genome sequencing and annotation.</title>
        <authorList>
            <consortium name="The Broad Institute Genomics Platform"/>
            <consortium name="The Broad Institute Genome Sequencing Center for Infectious Disease"/>
            <person name="Wu L."/>
            <person name="Ma J."/>
        </authorList>
    </citation>
    <scope>NUCLEOTIDE SEQUENCE [LARGE SCALE GENOMIC DNA]</scope>
    <source>
        <strain evidence="4">CGMCC 1.16306</strain>
    </source>
</reference>
<feature type="domain" description="SGNH hydrolase-type esterase" evidence="2">
    <location>
        <begin position="60"/>
        <end position="252"/>
    </location>
</feature>
<dbReference type="InterPro" id="IPR036514">
    <property type="entry name" value="SGNH_hydro_sf"/>
</dbReference>
<dbReference type="GO" id="GO:0016787">
    <property type="term" value="F:hydrolase activity"/>
    <property type="evidence" value="ECO:0007669"/>
    <property type="project" value="UniProtKB-KW"/>
</dbReference>
<sequence length="263" mass="29563">MTAVKKRWMWPILSVLIILIFGAVGFFITRALVPYDGAPQNIETFKSQMPEKQTAINITAIGDSLTKGVGDPDGKGYAGQAAKSLENLSSVSGVHFVDHGIKGDTTDDLLAVLKKEEVRQDLKNADMIFLTIGGNDLVNVFKKHFLDLKLSDFNKQRLDFQKNFNVILADIRKLNPKATIYYIGLYNPFEDYFADLNDEFKAILDQWNGSSQTILELYPNTVFIPTYDLFEGKTDQLLSGDHFHPNRAGYQLIANRLIASIKH</sequence>
<keyword evidence="3" id="KW-0378">Hydrolase</keyword>
<keyword evidence="1" id="KW-1133">Transmembrane helix</keyword>
<evidence type="ECO:0000313" key="4">
    <source>
        <dbReference type="Proteomes" id="UP001596022"/>
    </source>
</evidence>
<dbReference type="EMBL" id="JBHSFW010000001">
    <property type="protein sequence ID" value="MFC4617498.1"/>
    <property type="molecule type" value="Genomic_DNA"/>
</dbReference>
<keyword evidence="1" id="KW-0472">Membrane</keyword>
<dbReference type="SUPFAM" id="SSF52266">
    <property type="entry name" value="SGNH hydrolase"/>
    <property type="match status" value="1"/>
</dbReference>
<dbReference type="PANTHER" id="PTHR30383">
    <property type="entry name" value="THIOESTERASE 1/PROTEASE 1/LYSOPHOSPHOLIPASE L1"/>
    <property type="match status" value="1"/>
</dbReference>
<evidence type="ECO:0000256" key="1">
    <source>
        <dbReference type="SAM" id="Phobius"/>
    </source>
</evidence>
<keyword evidence="4" id="KW-1185">Reference proteome</keyword>
<accession>A0ABV9GH85</accession>
<protein>
    <submittedName>
        <fullName evidence="3">SGNH/GDSL hydrolase family protein</fullName>
    </submittedName>
</protein>
<dbReference type="CDD" id="cd04506">
    <property type="entry name" value="SGNH_hydrolase_YpmR_like"/>
    <property type="match status" value="1"/>
</dbReference>
<feature type="transmembrane region" description="Helical" evidence="1">
    <location>
        <begin position="12"/>
        <end position="33"/>
    </location>
</feature>
<dbReference type="Pfam" id="PF13472">
    <property type="entry name" value="Lipase_GDSL_2"/>
    <property type="match status" value="1"/>
</dbReference>
<dbReference type="Proteomes" id="UP001596022">
    <property type="component" value="Unassembled WGS sequence"/>
</dbReference>
<comment type="caution">
    <text evidence="3">The sequence shown here is derived from an EMBL/GenBank/DDBJ whole genome shotgun (WGS) entry which is preliminary data.</text>
</comment>
<proteinExistence type="predicted"/>
<dbReference type="InterPro" id="IPR051532">
    <property type="entry name" value="Ester_Hydrolysis_Enzymes"/>
</dbReference>
<name>A0ABV9GH85_9BACL</name>
<evidence type="ECO:0000313" key="3">
    <source>
        <dbReference type="EMBL" id="MFC4617498.1"/>
    </source>
</evidence>